<dbReference type="InterPro" id="IPR011583">
    <property type="entry name" value="Chitinase_II/V-like_cat"/>
</dbReference>
<dbReference type="Pfam" id="PF01476">
    <property type="entry name" value="LysM"/>
    <property type="match status" value="2"/>
</dbReference>
<feature type="domain" description="GH18" evidence="3">
    <location>
        <begin position="109"/>
        <end position="423"/>
    </location>
</feature>
<dbReference type="SMART" id="SM00636">
    <property type="entry name" value="Glyco_18"/>
    <property type="match status" value="1"/>
</dbReference>
<evidence type="ECO:0000259" key="3">
    <source>
        <dbReference type="PROSITE" id="PS51910"/>
    </source>
</evidence>
<dbReference type="Gene3D" id="3.10.50.10">
    <property type="match status" value="1"/>
</dbReference>
<dbReference type="SUPFAM" id="SSF51445">
    <property type="entry name" value="(Trans)glycosidases"/>
    <property type="match status" value="1"/>
</dbReference>
<reference evidence="4 5" key="1">
    <citation type="submission" date="2020-07" db="EMBL/GenBank/DDBJ databases">
        <title>Fungal Genomes of the International Space Station.</title>
        <authorList>
            <person name="Seuylemezian A."/>
            <person name="Singh N.K."/>
            <person name="Wood J."/>
            <person name="Venkateswaran K."/>
        </authorList>
    </citation>
    <scope>NUCLEOTIDE SEQUENCE [LARGE SCALE GENOMIC DNA]</scope>
    <source>
        <strain evidence="4 5">PL-B2</strain>
    </source>
</reference>
<feature type="domain" description="LysM" evidence="2">
    <location>
        <begin position="54"/>
        <end position="98"/>
    </location>
</feature>
<feature type="domain" description="LysM" evidence="2">
    <location>
        <begin position="2"/>
        <end position="46"/>
    </location>
</feature>
<evidence type="ECO:0000313" key="5">
    <source>
        <dbReference type="Proteomes" id="UP000769780"/>
    </source>
</evidence>
<dbReference type="InterPro" id="IPR001223">
    <property type="entry name" value="Glyco_hydro18_cat"/>
</dbReference>
<dbReference type="SUPFAM" id="SSF54106">
    <property type="entry name" value="LysM domain"/>
    <property type="match status" value="2"/>
</dbReference>
<dbReference type="Pfam" id="PF00704">
    <property type="entry name" value="Glyco_hydro_18"/>
    <property type="match status" value="1"/>
</dbReference>
<keyword evidence="1" id="KW-0378">Hydrolase</keyword>
<dbReference type="InterPro" id="IPR029070">
    <property type="entry name" value="Chitinase_insertion_sf"/>
</dbReference>
<evidence type="ECO:0000256" key="1">
    <source>
        <dbReference type="ARBA" id="ARBA00023295"/>
    </source>
</evidence>
<keyword evidence="1" id="KW-0326">Glycosidase</keyword>
<dbReference type="InterPro" id="IPR018392">
    <property type="entry name" value="LysM"/>
</dbReference>
<dbReference type="Gene3D" id="3.10.350.10">
    <property type="entry name" value="LysM domain"/>
    <property type="match status" value="2"/>
</dbReference>
<evidence type="ECO:0000313" key="4">
    <source>
        <dbReference type="EMBL" id="MBY0096842.1"/>
    </source>
</evidence>
<name>A0ABS7K3K4_9BACI</name>
<dbReference type="PROSITE" id="PS51910">
    <property type="entry name" value="GH18_2"/>
    <property type="match status" value="1"/>
</dbReference>
<protein>
    <submittedName>
        <fullName evidence="4">LysM peptidoglycan-binding domain-containing protein</fullName>
    </submittedName>
</protein>
<gene>
    <name evidence="4" type="ORF">H0185_08465</name>
</gene>
<dbReference type="CDD" id="cd00118">
    <property type="entry name" value="LysM"/>
    <property type="match status" value="2"/>
</dbReference>
<comment type="caution">
    <text evidence="4">The sequence shown here is derived from an EMBL/GenBank/DDBJ whole genome shotgun (WGS) entry which is preliminary data.</text>
</comment>
<sequence length="424" mass="47857">MAVHVVQSGETLWAISRRYGVSFSEIMALNGLPSTNSLTPGLALYIPRTQSPYRVYRIQPGDTLWKIAVQYNTTADRINEANPTVDLNSLVIGQKINIPTTAKLEMATLVFIAPYVQQAAIEQVYELAGQMTYIAVAAYSFTEAGYAFVQLDDRELVATSNQLGVRPLLMIRNQLNGEFDAELAGRVLGNPQLRKNLVTSLLNLVRERGYKGVSIDFEFIPPPRRNDFLLFLRELKNALGSLILHVNVHAKTEDIPTNPIIGAYDYQGISNAADIVAVMTIDYGYPGGPPDPISPAWWVEQVIVYALTQIRPEKLQIAMALYGYDKIVPDNTTIARSVLSAQNIALANWRPIQFDERALSPVFQYRQNDQEHVVWFEDIRSYIEKYRLIDMYGLMGSTYWQLSLPAPQNWAFVKERINVLKSYE</sequence>
<keyword evidence="5" id="KW-1185">Reference proteome</keyword>
<accession>A0ABS7K3K4</accession>
<dbReference type="RefSeq" id="WP_221873013.1">
    <property type="nucleotide sequence ID" value="NZ_JACWFH010000008.1"/>
</dbReference>
<dbReference type="EMBL" id="JACWFH010000008">
    <property type="protein sequence ID" value="MBY0096842.1"/>
    <property type="molecule type" value="Genomic_DNA"/>
</dbReference>
<organism evidence="4 5">
    <name type="scientific">Mesobacillus maritimus</name>
    <dbReference type="NCBI Taxonomy" id="1643336"/>
    <lineage>
        <taxon>Bacteria</taxon>
        <taxon>Bacillati</taxon>
        <taxon>Bacillota</taxon>
        <taxon>Bacilli</taxon>
        <taxon>Bacillales</taxon>
        <taxon>Bacillaceae</taxon>
        <taxon>Mesobacillus</taxon>
    </lineage>
</organism>
<dbReference type="PANTHER" id="PTHR46066:SF2">
    <property type="entry name" value="CHITINASE DOMAIN-CONTAINING PROTEIN 1"/>
    <property type="match status" value="1"/>
</dbReference>
<evidence type="ECO:0000259" key="2">
    <source>
        <dbReference type="PROSITE" id="PS51782"/>
    </source>
</evidence>
<dbReference type="InterPro" id="IPR036779">
    <property type="entry name" value="LysM_dom_sf"/>
</dbReference>
<proteinExistence type="predicted"/>
<dbReference type="PANTHER" id="PTHR46066">
    <property type="entry name" value="CHITINASE DOMAIN-CONTAINING PROTEIN 1 FAMILY MEMBER"/>
    <property type="match status" value="1"/>
</dbReference>
<dbReference type="Gene3D" id="3.20.20.80">
    <property type="entry name" value="Glycosidases"/>
    <property type="match status" value="1"/>
</dbReference>
<dbReference type="InterPro" id="IPR017853">
    <property type="entry name" value="GH"/>
</dbReference>
<dbReference type="SMART" id="SM00257">
    <property type="entry name" value="LysM"/>
    <property type="match status" value="2"/>
</dbReference>
<dbReference type="PROSITE" id="PS51782">
    <property type="entry name" value="LYSM"/>
    <property type="match status" value="2"/>
</dbReference>
<dbReference type="Proteomes" id="UP000769780">
    <property type="component" value="Unassembled WGS sequence"/>
</dbReference>